<name>A0A562JWE0_9BACI</name>
<evidence type="ECO:0000313" key="6">
    <source>
        <dbReference type="Proteomes" id="UP000318667"/>
    </source>
</evidence>
<dbReference type="SUPFAM" id="SSF74853">
    <property type="entry name" value="Lamin A/C globular tail domain"/>
    <property type="match status" value="1"/>
</dbReference>
<feature type="domain" description="SLH" evidence="3">
    <location>
        <begin position="83"/>
        <end position="146"/>
    </location>
</feature>
<feature type="domain" description="LTD" evidence="4">
    <location>
        <begin position="460"/>
        <end position="567"/>
    </location>
</feature>
<dbReference type="InterPro" id="IPR036415">
    <property type="entry name" value="Lamin_tail_dom_sf"/>
</dbReference>
<evidence type="ECO:0000259" key="4">
    <source>
        <dbReference type="PROSITE" id="PS51841"/>
    </source>
</evidence>
<dbReference type="InterPro" id="IPR001322">
    <property type="entry name" value="Lamin_tail_dom"/>
</dbReference>
<dbReference type="EMBL" id="VLKI01000005">
    <property type="protein sequence ID" value="TWH87491.1"/>
    <property type="molecule type" value="Genomic_DNA"/>
</dbReference>
<dbReference type="Pfam" id="PF00932">
    <property type="entry name" value="LTD"/>
    <property type="match status" value="1"/>
</dbReference>
<keyword evidence="5" id="KW-0378">Hydrolase</keyword>
<dbReference type="Proteomes" id="UP000318667">
    <property type="component" value="Unassembled WGS sequence"/>
</dbReference>
<dbReference type="CDD" id="cd07731">
    <property type="entry name" value="ComA-like_MBL-fold"/>
    <property type="match status" value="1"/>
</dbReference>
<dbReference type="SUPFAM" id="SSF56281">
    <property type="entry name" value="Metallo-hydrolase/oxidoreductase"/>
    <property type="match status" value="1"/>
</dbReference>
<feature type="domain" description="SLH" evidence="3">
    <location>
        <begin position="23"/>
        <end position="82"/>
    </location>
</feature>
<evidence type="ECO:0000313" key="5">
    <source>
        <dbReference type="EMBL" id="TWH87491.1"/>
    </source>
</evidence>
<proteinExistence type="predicted"/>
<feature type="chain" id="PRO_5022117043" evidence="2">
    <location>
        <begin position="25"/>
        <end position="567"/>
    </location>
</feature>
<evidence type="ECO:0000256" key="2">
    <source>
        <dbReference type="SAM" id="SignalP"/>
    </source>
</evidence>
<dbReference type="AlphaFoldDB" id="A0A562JWE0"/>
<dbReference type="InterPro" id="IPR001119">
    <property type="entry name" value="SLH_dom"/>
</dbReference>
<gene>
    <name evidence="5" type="ORF">IQ19_02446</name>
</gene>
<dbReference type="PROSITE" id="PS51841">
    <property type="entry name" value="LTD"/>
    <property type="match status" value="1"/>
</dbReference>
<dbReference type="SMART" id="SM00849">
    <property type="entry name" value="Lactamase_B"/>
    <property type="match status" value="1"/>
</dbReference>
<organism evidence="5 6">
    <name type="scientific">Cytobacillus oceanisediminis</name>
    <dbReference type="NCBI Taxonomy" id="665099"/>
    <lineage>
        <taxon>Bacteria</taxon>
        <taxon>Bacillati</taxon>
        <taxon>Bacillota</taxon>
        <taxon>Bacilli</taxon>
        <taxon>Bacillales</taxon>
        <taxon>Bacillaceae</taxon>
        <taxon>Cytobacillus</taxon>
    </lineage>
</organism>
<evidence type="ECO:0000256" key="1">
    <source>
        <dbReference type="ARBA" id="ARBA00022729"/>
    </source>
</evidence>
<dbReference type="Gene3D" id="2.60.40.1260">
    <property type="entry name" value="Lamin Tail domain"/>
    <property type="match status" value="1"/>
</dbReference>
<dbReference type="GeneID" id="65403630"/>
<dbReference type="PANTHER" id="PTHR30619">
    <property type="entry name" value="DNA INTERNALIZATION/COMPETENCE PROTEIN COMEC/REC2"/>
    <property type="match status" value="1"/>
</dbReference>
<sequence length="567" mass="62121">MKKLFSLFFVFVLVFSGFSQSTYAQGFKDLTSDHRFFEEINYLVDGDIITGFPDGTFRPNVTVTRAQAAIMIGRALDLDGTQRDTKFKDVNSDVKASGYIDSAVQKGIILGFPDNTFRPDAPVTRGQMAIFLARAFDLTEELQVSFSDVSSGMSAYVYIKRILADGITAGYPDNTFRTDSKLSRGDFSAFLARALDVKFKVTVPGQEMEVHFIDVGQGDSIYIKTPNGKNILVDGGKQLSNLKVPTYLMEAGVSSIDLLVATHPDADHIGGLVQVLKTLPVKQVLDSGATHTSQTFLEYLSIIDEKNIPFKVAKEGEFIDIDSALKIQVLNTYEDGEDNNEGSVVLKVSYNEIDFLLTGDADYSAEHEMINKYNVEAEVLKVSHHGSNTTSSLSFLEEVSPEVSVLSYGEENQYGHPHSEVIDRLLSVGSEVYSTVTSGNIVVDTNGITYEVHGTPDSLPGDPQEPSGKASILNVDLDKEIVTIKNNDSIDIDMTGWKLVSVEGNQTYDFPEGYVLKSGATVYVTSGNNAQDQPPTYLKWTGAYIWNNDGDAAELYNAEGVKVSEVK</sequence>
<dbReference type="RefSeq" id="WP_144542610.1">
    <property type="nucleotide sequence ID" value="NZ_CBCSDC010000062.1"/>
</dbReference>
<comment type="caution">
    <text evidence="5">The sequence shown here is derived from an EMBL/GenBank/DDBJ whole genome shotgun (WGS) entry which is preliminary data.</text>
</comment>
<accession>A0A562JWE0</accession>
<evidence type="ECO:0000259" key="3">
    <source>
        <dbReference type="PROSITE" id="PS51272"/>
    </source>
</evidence>
<dbReference type="InterPro" id="IPR052159">
    <property type="entry name" value="Competence_DNA_uptake"/>
</dbReference>
<reference evidence="5 6" key="1">
    <citation type="journal article" date="2015" name="Stand. Genomic Sci.">
        <title>Genomic Encyclopedia of Bacterial and Archaeal Type Strains, Phase III: the genomes of soil and plant-associated and newly described type strains.</title>
        <authorList>
            <person name="Whitman W.B."/>
            <person name="Woyke T."/>
            <person name="Klenk H.P."/>
            <person name="Zhou Y."/>
            <person name="Lilburn T.G."/>
            <person name="Beck B.J."/>
            <person name="De Vos P."/>
            <person name="Vandamme P."/>
            <person name="Eisen J.A."/>
            <person name="Garrity G."/>
            <person name="Hugenholtz P."/>
            <person name="Kyrpides N.C."/>
        </authorList>
    </citation>
    <scope>NUCLEOTIDE SEQUENCE [LARGE SCALE GENOMIC DNA]</scope>
    <source>
        <strain evidence="5 6">CGMCC 1.10115</strain>
    </source>
</reference>
<keyword evidence="1 2" id="KW-0732">Signal</keyword>
<dbReference type="GO" id="GO:0016787">
    <property type="term" value="F:hydrolase activity"/>
    <property type="evidence" value="ECO:0007669"/>
    <property type="project" value="UniProtKB-KW"/>
</dbReference>
<dbReference type="PANTHER" id="PTHR30619:SF7">
    <property type="entry name" value="BETA-LACTAMASE DOMAIN PROTEIN"/>
    <property type="match status" value="1"/>
</dbReference>
<dbReference type="InterPro" id="IPR001279">
    <property type="entry name" value="Metallo-B-lactamas"/>
</dbReference>
<protein>
    <submittedName>
        <fullName evidence="5">Beta-lactamase superfamily II metal-dependent hydrolase</fullName>
    </submittedName>
</protein>
<dbReference type="InterPro" id="IPR035681">
    <property type="entry name" value="ComA-like_MBL"/>
</dbReference>
<dbReference type="PROSITE" id="PS51272">
    <property type="entry name" value="SLH"/>
    <property type="match status" value="3"/>
</dbReference>
<dbReference type="Pfam" id="PF00753">
    <property type="entry name" value="Lactamase_B"/>
    <property type="match status" value="1"/>
</dbReference>
<dbReference type="InterPro" id="IPR036866">
    <property type="entry name" value="RibonucZ/Hydroxyglut_hydro"/>
</dbReference>
<dbReference type="OrthoDB" id="9761531at2"/>
<keyword evidence="6" id="KW-1185">Reference proteome</keyword>
<feature type="signal peptide" evidence="2">
    <location>
        <begin position="1"/>
        <end position="24"/>
    </location>
</feature>
<dbReference type="Pfam" id="PF00395">
    <property type="entry name" value="SLH"/>
    <property type="match status" value="3"/>
</dbReference>
<feature type="domain" description="SLH" evidence="3">
    <location>
        <begin position="147"/>
        <end position="205"/>
    </location>
</feature>
<dbReference type="Gene3D" id="3.60.15.10">
    <property type="entry name" value="Ribonuclease Z/Hydroxyacylglutathione hydrolase-like"/>
    <property type="match status" value="1"/>
</dbReference>